<protein>
    <recommendedName>
        <fullName evidence="1">YtkA-like domain-containing protein</fullName>
    </recommendedName>
</protein>
<dbReference type="AlphaFoldDB" id="A0A7H8QFY2"/>
<keyword evidence="3" id="KW-1185">Reference proteome</keyword>
<accession>A0A7H8QFY2</accession>
<reference evidence="2 3" key="1">
    <citation type="submission" date="2020-04" db="EMBL/GenBank/DDBJ databases">
        <authorList>
            <person name="Pajer P."/>
            <person name="Broz P."/>
        </authorList>
    </citation>
    <scope>NUCLEOTIDE SEQUENCE [LARGE SCALE GENOMIC DNA]</scope>
    <source>
        <strain evidence="3">NRL-ATB46093</strain>
    </source>
</reference>
<dbReference type="InterPro" id="IPR032693">
    <property type="entry name" value="YtkA-like_dom"/>
</dbReference>
<name>A0A7H8QFY2_9BACL</name>
<evidence type="ECO:0000259" key="1">
    <source>
        <dbReference type="Pfam" id="PF13115"/>
    </source>
</evidence>
<gene>
    <name evidence="2" type="ORF">HF394_18855</name>
</gene>
<dbReference type="Pfam" id="PF13115">
    <property type="entry name" value="YtkA"/>
    <property type="match status" value="1"/>
</dbReference>
<feature type="domain" description="YtkA-like" evidence="1">
    <location>
        <begin position="2"/>
        <end position="77"/>
    </location>
</feature>
<evidence type="ECO:0000313" key="2">
    <source>
        <dbReference type="EMBL" id="QKX52472.1"/>
    </source>
</evidence>
<evidence type="ECO:0000313" key="3">
    <source>
        <dbReference type="Proteomes" id="UP000509222"/>
    </source>
</evidence>
<proteinExistence type="predicted"/>
<organism evidence="2 3">
    <name type="scientific">Planococcus glaciei</name>
    <dbReference type="NCBI Taxonomy" id="459472"/>
    <lineage>
        <taxon>Bacteria</taxon>
        <taxon>Bacillati</taxon>
        <taxon>Bacillota</taxon>
        <taxon>Bacilli</taxon>
        <taxon>Bacillales</taxon>
        <taxon>Caryophanaceae</taxon>
        <taxon>Planococcus</taxon>
    </lineage>
</organism>
<dbReference type="Proteomes" id="UP000509222">
    <property type="component" value="Chromosome"/>
</dbReference>
<sequence length="119" mass="13309">MEIKNEPKISANQETEIQAILIQNRQAVRDVDFMHVEILKQDGTVAAPMEEAINEGNGIYSFSARFKEDGLYYIRIHAGNEGSLISPRKQIIVGHLTDAEIESLKQGPKNQESSSGHHH</sequence>
<dbReference type="EMBL" id="CP051177">
    <property type="protein sequence ID" value="QKX52472.1"/>
    <property type="molecule type" value="Genomic_DNA"/>
</dbReference>
<reference evidence="3" key="2">
    <citation type="submission" date="2020-06" db="EMBL/GenBank/DDBJ databases">
        <title>Isolation of Planomicrobium glaciei.</title>
        <authorList>
            <person name="Malisova L."/>
            <person name="Safrankova R."/>
            <person name="Jakubu V."/>
            <person name="Spanelova P."/>
        </authorList>
    </citation>
    <scope>NUCLEOTIDE SEQUENCE [LARGE SCALE GENOMIC DNA]</scope>
    <source>
        <strain evidence="3">NRL-ATB46093</strain>
    </source>
</reference>